<proteinExistence type="predicted"/>
<dbReference type="RefSeq" id="WP_366180674.1">
    <property type="nucleotide sequence ID" value="NZ_CP159989.1"/>
</dbReference>
<accession>A0AAU8N603</accession>
<dbReference type="AlphaFoldDB" id="A0AAU8N603"/>
<sequence>MSTDSPYNDNGGHPRRYDIDPWRKWAYYGGVAQGPGRCGHHPVSSG</sequence>
<organism evidence="1">
    <name type="scientific">Actinomyces timonensis</name>
    <dbReference type="NCBI Taxonomy" id="1288391"/>
    <lineage>
        <taxon>Bacteria</taxon>
        <taxon>Bacillati</taxon>
        <taxon>Actinomycetota</taxon>
        <taxon>Actinomycetes</taxon>
        <taxon>Actinomycetales</taxon>
        <taxon>Actinomycetaceae</taxon>
        <taxon>Actinomyces</taxon>
    </lineage>
</organism>
<protein>
    <submittedName>
        <fullName evidence="1">Uncharacterized protein</fullName>
    </submittedName>
</protein>
<dbReference type="EMBL" id="CP159989">
    <property type="protein sequence ID" value="XCP82433.1"/>
    <property type="molecule type" value="Genomic_DNA"/>
</dbReference>
<name>A0AAU8N603_9ACTO</name>
<evidence type="ECO:0000313" key="1">
    <source>
        <dbReference type="EMBL" id="XCP82433.1"/>
    </source>
</evidence>
<gene>
    <name evidence="1" type="ORF">ABXS69_00430</name>
</gene>
<reference evidence="1" key="1">
    <citation type="submission" date="2024-05" db="EMBL/GenBank/DDBJ databases">
        <title>Draft genome assemblies of 36 bacteria isolated from hibernating arctic ground squirrels.</title>
        <authorList>
            <person name="McKee H."/>
            <person name="Mullen L."/>
            <person name="Drown D.M."/>
            <person name="Duddleston K.N."/>
        </authorList>
    </citation>
    <scope>NUCLEOTIDE SEQUENCE</scope>
    <source>
        <strain evidence="1">AR004</strain>
    </source>
</reference>